<evidence type="ECO:0000313" key="1">
    <source>
        <dbReference type="EMBL" id="KAJ7536966.1"/>
    </source>
</evidence>
<reference evidence="2" key="1">
    <citation type="journal article" date="2024" name="Proc. Natl. Acad. Sci. U.S.A.">
        <title>Extraordinary preservation of gene collinearity over three hundred million years revealed in homosporous lycophytes.</title>
        <authorList>
            <person name="Li C."/>
            <person name="Wickell D."/>
            <person name="Kuo L.Y."/>
            <person name="Chen X."/>
            <person name="Nie B."/>
            <person name="Liao X."/>
            <person name="Peng D."/>
            <person name="Ji J."/>
            <person name="Jenkins J."/>
            <person name="Williams M."/>
            <person name="Shu S."/>
            <person name="Plott C."/>
            <person name="Barry K."/>
            <person name="Rajasekar S."/>
            <person name="Grimwood J."/>
            <person name="Han X."/>
            <person name="Sun S."/>
            <person name="Hou Z."/>
            <person name="He W."/>
            <person name="Dai G."/>
            <person name="Sun C."/>
            <person name="Schmutz J."/>
            <person name="Leebens-Mack J.H."/>
            <person name="Li F.W."/>
            <person name="Wang L."/>
        </authorList>
    </citation>
    <scope>NUCLEOTIDE SEQUENCE [LARGE SCALE GENOMIC DNA]</scope>
    <source>
        <strain evidence="2">cv. PW_Plant_1</strain>
    </source>
</reference>
<keyword evidence="2" id="KW-1185">Reference proteome</keyword>
<proteinExistence type="predicted"/>
<organism evidence="1 2">
    <name type="scientific">Diphasiastrum complanatum</name>
    <name type="common">Issler's clubmoss</name>
    <name type="synonym">Lycopodium complanatum</name>
    <dbReference type="NCBI Taxonomy" id="34168"/>
    <lineage>
        <taxon>Eukaryota</taxon>
        <taxon>Viridiplantae</taxon>
        <taxon>Streptophyta</taxon>
        <taxon>Embryophyta</taxon>
        <taxon>Tracheophyta</taxon>
        <taxon>Lycopodiopsida</taxon>
        <taxon>Lycopodiales</taxon>
        <taxon>Lycopodiaceae</taxon>
        <taxon>Lycopodioideae</taxon>
        <taxon>Diphasiastrum</taxon>
    </lineage>
</organism>
<comment type="caution">
    <text evidence="1">The sequence shown here is derived from an EMBL/GenBank/DDBJ whole genome shotgun (WGS) entry which is preliminary data.</text>
</comment>
<name>A0ACC2C4K9_DIPCM</name>
<protein>
    <submittedName>
        <fullName evidence="1">Uncharacterized protein</fullName>
    </submittedName>
</protein>
<evidence type="ECO:0000313" key="2">
    <source>
        <dbReference type="Proteomes" id="UP001162992"/>
    </source>
</evidence>
<sequence length="233" mass="25910">MTTQQHREPCITMHQPWASLLIHGIKRIEGRSWPSPITGRLWIHAASKVPDAETIQAMEQFYKEIYAVDGVTDIKFPEHYPVSVLLGCVNIVGCSKLEELICWEELPQSVRLEGQTNYCWLCEEPQKLLVPFEMRGWQGVYSLDKKISTPAVRGLRPMQGPAPIKFPLPAPSNVSSLKPGAKVRSKPLEKSAHLSPSLSASIAGARAAASQFSRKVPAQSQQRQSYGSSSYRS</sequence>
<dbReference type="EMBL" id="CM055103">
    <property type="protein sequence ID" value="KAJ7536966.1"/>
    <property type="molecule type" value="Genomic_DNA"/>
</dbReference>
<dbReference type="Proteomes" id="UP001162992">
    <property type="component" value="Chromosome 12"/>
</dbReference>
<gene>
    <name evidence="1" type="ORF">O6H91_12G090200</name>
</gene>
<accession>A0ACC2C4K9</accession>